<name>A0A8H3IH31_9LECA</name>
<sequence length="508" mass="55491">MLLIYLFAILSAIYASQTGASGAFIRSRSIDPVRWDTQEILLRRGSGNWRNALLPRGPTRPRTRQSNRNKKAKSPSPEQPQQKPIQQQAPVGGSSRSPTPLEQLQGENLAWLPESSTKSNKTPPATQEVKQRRPIRTRPYATNPINPDIVGWGSRKLRSGIVSKTANEADPATAALPDDKDVSFGSRLEKRGRSPDGQGQSPDKRGRSSDKRGASPARRKSTDSPSPKRPAVGASKTPQSMKDLDHALASYQKIYQDAPLPGKLNPLSGVHKSLSPSMPVPGHNSMANMPDQLGQSMVDLTRPARSGSSHGSKQSGSPSSREPMATAKRPKKDKKKAAVSPTNQNAQRRLGHGWTHDNQDAVGTPHNVGIGFPHNPFQQVAGEASTMHPWIDPGPIVTLPARQNSQHEFSHDNFDWTHNNQYSMAPVQPARGGGSTVNTGTTPPTSPRAEALEDDMAKFRKAVGEDWLASAKSAPEIFGEERWKELEAIGRQKEEPPFTRYRPFLVEG</sequence>
<reference evidence="3" key="1">
    <citation type="submission" date="2021-03" db="EMBL/GenBank/DDBJ databases">
        <authorList>
            <person name="Tagirdzhanova G."/>
        </authorList>
    </citation>
    <scope>NUCLEOTIDE SEQUENCE</scope>
</reference>
<dbReference type="Proteomes" id="UP000664169">
    <property type="component" value="Unassembled WGS sequence"/>
</dbReference>
<dbReference type="EMBL" id="CAJPDQ010000008">
    <property type="protein sequence ID" value="CAF9913389.1"/>
    <property type="molecule type" value="Genomic_DNA"/>
</dbReference>
<evidence type="ECO:0000313" key="4">
    <source>
        <dbReference type="Proteomes" id="UP000664169"/>
    </source>
</evidence>
<feature type="signal peptide" evidence="2">
    <location>
        <begin position="1"/>
        <end position="15"/>
    </location>
</feature>
<feature type="region of interest" description="Disordered" evidence="1">
    <location>
        <begin position="429"/>
        <end position="450"/>
    </location>
</feature>
<dbReference type="AlphaFoldDB" id="A0A8H3IH31"/>
<proteinExistence type="predicted"/>
<feature type="compositionally biased region" description="Low complexity" evidence="1">
    <location>
        <begin position="74"/>
        <end position="90"/>
    </location>
</feature>
<feature type="region of interest" description="Disordered" evidence="1">
    <location>
        <begin position="49"/>
        <end position="245"/>
    </location>
</feature>
<feature type="compositionally biased region" description="Basic and acidic residues" evidence="1">
    <location>
        <begin position="202"/>
        <end position="213"/>
    </location>
</feature>
<feature type="region of interest" description="Disordered" evidence="1">
    <location>
        <begin position="258"/>
        <end position="365"/>
    </location>
</feature>
<evidence type="ECO:0000256" key="1">
    <source>
        <dbReference type="SAM" id="MobiDB-lite"/>
    </source>
</evidence>
<feature type="compositionally biased region" description="Polar residues" evidence="1">
    <location>
        <begin position="94"/>
        <end position="106"/>
    </location>
</feature>
<feature type="compositionally biased region" description="Polar residues" evidence="1">
    <location>
        <begin position="114"/>
        <end position="125"/>
    </location>
</feature>
<feature type="compositionally biased region" description="Basic residues" evidence="1">
    <location>
        <begin position="59"/>
        <end position="73"/>
    </location>
</feature>
<feature type="chain" id="PRO_5034585129" description="Secreted protein" evidence="2">
    <location>
        <begin position="16"/>
        <end position="508"/>
    </location>
</feature>
<accession>A0A8H3IH31</accession>
<keyword evidence="4" id="KW-1185">Reference proteome</keyword>
<keyword evidence="2" id="KW-0732">Signal</keyword>
<gene>
    <name evidence="3" type="ORF">GOMPHAMPRED_007885</name>
</gene>
<evidence type="ECO:0000256" key="2">
    <source>
        <dbReference type="SAM" id="SignalP"/>
    </source>
</evidence>
<feature type="compositionally biased region" description="Basic and acidic residues" evidence="1">
    <location>
        <begin position="177"/>
        <end position="194"/>
    </location>
</feature>
<protein>
    <recommendedName>
        <fullName evidence="5">Secreted protein</fullName>
    </recommendedName>
</protein>
<evidence type="ECO:0000313" key="3">
    <source>
        <dbReference type="EMBL" id="CAF9913389.1"/>
    </source>
</evidence>
<feature type="compositionally biased region" description="Basic residues" evidence="1">
    <location>
        <begin position="328"/>
        <end position="337"/>
    </location>
</feature>
<organism evidence="3 4">
    <name type="scientific">Gomphillus americanus</name>
    <dbReference type="NCBI Taxonomy" id="1940652"/>
    <lineage>
        <taxon>Eukaryota</taxon>
        <taxon>Fungi</taxon>
        <taxon>Dikarya</taxon>
        <taxon>Ascomycota</taxon>
        <taxon>Pezizomycotina</taxon>
        <taxon>Lecanoromycetes</taxon>
        <taxon>OSLEUM clade</taxon>
        <taxon>Ostropomycetidae</taxon>
        <taxon>Ostropales</taxon>
        <taxon>Graphidaceae</taxon>
        <taxon>Gomphilloideae</taxon>
        <taxon>Gomphillus</taxon>
    </lineage>
</organism>
<feature type="compositionally biased region" description="Low complexity" evidence="1">
    <location>
        <begin position="306"/>
        <end position="320"/>
    </location>
</feature>
<comment type="caution">
    <text evidence="3">The sequence shown here is derived from an EMBL/GenBank/DDBJ whole genome shotgun (WGS) entry which is preliminary data.</text>
</comment>
<evidence type="ECO:0008006" key="5">
    <source>
        <dbReference type="Google" id="ProtNLM"/>
    </source>
</evidence>